<reference evidence="2 3" key="1">
    <citation type="submission" date="2019-08" db="EMBL/GenBank/DDBJ databases">
        <title>Prosopis cineraria nodule microbiome.</title>
        <authorList>
            <person name="Ali R."/>
            <person name="Chaluvadi S.R."/>
            <person name="Wang X."/>
        </authorList>
    </citation>
    <scope>NUCLEOTIDE SEQUENCE [LARGE SCALE GENOMIC DNA]</scope>
    <source>
        <strain evidence="2 3">BG7</strain>
    </source>
</reference>
<proteinExistence type="predicted"/>
<keyword evidence="3" id="KW-1185">Reference proteome</keyword>
<dbReference type="Proteomes" id="UP000326881">
    <property type="component" value="Chromosome"/>
</dbReference>
<gene>
    <name evidence="2" type="ORF">FZ934_05300</name>
</gene>
<dbReference type="OrthoDB" id="195732at2"/>
<keyword evidence="1" id="KW-0732">Signal</keyword>
<evidence type="ECO:0000256" key="1">
    <source>
        <dbReference type="SAM" id="SignalP"/>
    </source>
</evidence>
<sequence length="193" mass="21724">MMRWRLVGFVAALGLCLHGLPVAAEPAYVSVVREFVEKRVKPVILVPLVRKAIEDQNAKFGDISEMDVRVLDNTYRSEIQNGEWQMVKRLLEKPVSRYLKSKQDDSQGAIVEIFVTDRHGLNVGQSVPTTDYWQGDEDKFLKTFAKGTDTTFIDRAERDDTTQLLETQASFVIHDEIGRAIGIATVTIAIDAL</sequence>
<dbReference type="RefSeq" id="WP_153270203.1">
    <property type="nucleotide sequence ID" value="NZ_CP043498.1"/>
</dbReference>
<feature type="chain" id="PRO_5024864274" evidence="1">
    <location>
        <begin position="24"/>
        <end position="193"/>
    </location>
</feature>
<accession>A0A5Q0C7F0</accession>
<protein>
    <submittedName>
        <fullName evidence="2">Uncharacterized protein</fullName>
    </submittedName>
</protein>
<feature type="signal peptide" evidence="1">
    <location>
        <begin position="1"/>
        <end position="23"/>
    </location>
</feature>
<dbReference type="AlphaFoldDB" id="A0A5Q0C7F0"/>
<evidence type="ECO:0000313" key="2">
    <source>
        <dbReference type="EMBL" id="QFY59900.1"/>
    </source>
</evidence>
<dbReference type="EMBL" id="CP043498">
    <property type="protein sequence ID" value="QFY59900.1"/>
    <property type="molecule type" value="Genomic_DNA"/>
</dbReference>
<evidence type="ECO:0000313" key="3">
    <source>
        <dbReference type="Proteomes" id="UP000326881"/>
    </source>
</evidence>
<name>A0A5Q0C7F0_9HYPH</name>
<dbReference type="KEGG" id="rgr:FZ934_05300"/>
<organism evidence="2 3">
    <name type="scientific">Rhizobium grahamii</name>
    <dbReference type="NCBI Taxonomy" id="1120045"/>
    <lineage>
        <taxon>Bacteria</taxon>
        <taxon>Pseudomonadati</taxon>
        <taxon>Pseudomonadota</taxon>
        <taxon>Alphaproteobacteria</taxon>
        <taxon>Hyphomicrobiales</taxon>
        <taxon>Rhizobiaceae</taxon>
        <taxon>Rhizobium/Agrobacterium group</taxon>
        <taxon>Rhizobium</taxon>
    </lineage>
</organism>